<comment type="caution">
    <text evidence="1">The sequence shown here is derived from an EMBL/GenBank/DDBJ whole genome shotgun (WGS) entry which is preliminary data.</text>
</comment>
<evidence type="ECO:0000313" key="1">
    <source>
        <dbReference type="EMBL" id="GKU95263.1"/>
    </source>
</evidence>
<name>A0AAV5IBG2_9ROSI</name>
<organism evidence="1 2">
    <name type="scientific">Rubroshorea leprosula</name>
    <dbReference type="NCBI Taxonomy" id="152421"/>
    <lineage>
        <taxon>Eukaryota</taxon>
        <taxon>Viridiplantae</taxon>
        <taxon>Streptophyta</taxon>
        <taxon>Embryophyta</taxon>
        <taxon>Tracheophyta</taxon>
        <taxon>Spermatophyta</taxon>
        <taxon>Magnoliopsida</taxon>
        <taxon>eudicotyledons</taxon>
        <taxon>Gunneridae</taxon>
        <taxon>Pentapetalae</taxon>
        <taxon>rosids</taxon>
        <taxon>malvids</taxon>
        <taxon>Malvales</taxon>
        <taxon>Dipterocarpaceae</taxon>
        <taxon>Rubroshorea</taxon>
    </lineage>
</organism>
<accession>A0AAV5IBG2</accession>
<proteinExistence type="predicted"/>
<evidence type="ECO:0000313" key="2">
    <source>
        <dbReference type="Proteomes" id="UP001054252"/>
    </source>
</evidence>
<protein>
    <submittedName>
        <fullName evidence="1">Uncharacterized protein</fullName>
    </submittedName>
</protein>
<keyword evidence="2" id="KW-1185">Reference proteome</keyword>
<reference evidence="1 2" key="1">
    <citation type="journal article" date="2021" name="Commun. Biol.">
        <title>The genome of Shorea leprosula (Dipterocarpaceae) highlights the ecological relevance of drought in aseasonal tropical rainforests.</title>
        <authorList>
            <person name="Ng K.K.S."/>
            <person name="Kobayashi M.J."/>
            <person name="Fawcett J.A."/>
            <person name="Hatakeyama M."/>
            <person name="Paape T."/>
            <person name="Ng C.H."/>
            <person name="Ang C.C."/>
            <person name="Tnah L.H."/>
            <person name="Lee C.T."/>
            <person name="Nishiyama T."/>
            <person name="Sese J."/>
            <person name="O'Brien M.J."/>
            <person name="Copetti D."/>
            <person name="Mohd Noor M.I."/>
            <person name="Ong R.C."/>
            <person name="Putra M."/>
            <person name="Sireger I.Z."/>
            <person name="Indrioko S."/>
            <person name="Kosugi Y."/>
            <person name="Izuno A."/>
            <person name="Isagi Y."/>
            <person name="Lee S.L."/>
            <person name="Shimizu K.K."/>
        </authorList>
    </citation>
    <scope>NUCLEOTIDE SEQUENCE [LARGE SCALE GENOMIC DNA]</scope>
    <source>
        <strain evidence="1">214</strain>
    </source>
</reference>
<gene>
    <name evidence="1" type="ORF">SLEP1_g8644</name>
</gene>
<sequence>MERGERSGGRTCWYKKQWWYTTVDMQFQQQALRKRRKCRSSWVGFGKGNNYKEKNKNNY</sequence>
<dbReference type="EMBL" id="BPVZ01000009">
    <property type="protein sequence ID" value="GKU95263.1"/>
    <property type="molecule type" value="Genomic_DNA"/>
</dbReference>
<dbReference type="Proteomes" id="UP001054252">
    <property type="component" value="Unassembled WGS sequence"/>
</dbReference>
<dbReference type="AlphaFoldDB" id="A0AAV5IBG2"/>